<evidence type="ECO:0000313" key="2">
    <source>
        <dbReference type="Proteomes" id="UP001176941"/>
    </source>
</evidence>
<evidence type="ECO:0000313" key="1">
    <source>
        <dbReference type="EMBL" id="CAI9156576.1"/>
    </source>
</evidence>
<accession>A0ABN8Y808</accession>
<gene>
    <name evidence="1" type="ORF">MRATA1EN1_LOCUS5538</name>
</gene>
<keyword evidence="2" id="KW-1185">Reference proteome</keyword>
<protein>
    <submittedName>
        <fullName evidence="1">Uncharacterized protein</fullName>
    </submittedName>
</protein>
<dbReference type="EMBL" id="OX459950">
    <property type="protein sequence ID" value="CAI9156576.1"/>
    <property type="molecule type" value="Genomic_DNA"/>
</dbReference>
<reference evidence="1" key="1">
    <citation type="submission" date="2023-04" db="EMBL/GenBank/DDBJ databases">
        <authorList>
            <consortium name="ELIXIR-Norway"/>
        </authorList>
    </citation>
    <scope>NUCLEOTIDE SEQUENCE [LARGE SCALE GENOMIC DNA]</scope>
</reference>
<organism evidence="1 2">
    <name type="scientific">Rangifer tarandus platyrhynchus</name>
    <name type="common">Svalbard reindeer</name>
    <dbReference type="NCBI Taxonomy" id="3082113"/>
    <lineage>
        <taxon>Eukaryota</taxon>
        <taxon>Metazoa</taxon>
        <taxon>Chordata</taxon>
        <taxon>Craniata</taxon>
        <taxon>Vertebrata</taxon>
        <taxon>Euteleostomi</taxon>
        <taxon>Mammalia</taxon>
        <taxon>Eutheria</taxon>
        <taxon>Laurasiatheria</taxon>
        <taxon>Artiodactyla</taxon>
        <taxon>Ruminantia</taxon>
        <taxon>Pecora</taxon>
        <taxon>Cervidae</taxon>
        <taxon>Odocoileinae</taxon>
        <taxon>Rangifer</taxon>
    </lineage>
</organism>
<sequence>MPFLGGSGGETYSSEVSVPVLSRISLRPPGTAAPQAQLSMEFSRQEGQTGCHFLLQEIFPTQGSNPCPLHLLHWQANSLPLCHLDVAGSSGCSSGCGYISPAFHEVFSVCLFPSYKDTVYLGLGLTLHLILT</sequence>
<name>A0ABN8Y808_RANTA</name>
<dbReference type="Proteomes" id="UP001176941">
    <property type="component" value="Chromosome 14"/>
</dbReference>
<proteinExistence type="predicted"/>